<evidence type="ECO:0000256" key="1">
    <source>
        <dbReference type="ARBA" id="ARBA00001933"/>
    </source>
</evidence>
<evidence type="ECO:0000259" key="6">
    <source>
        <dbReference type="Pfam" id="PF00155"/>
    </source>
</evidence>
<dbReference type="SUPFAM" id="SSF53383">
    <property type="entry name" value="PLP-dependent transferases"/>
    <property type="match status" value="1"/>
</dbReference>
<keyword evidence="7" id="KW-0032">Aminotransferase</keyword>
<dbReference type="Pfam" id="PF00155">
    <property type="entry name" value="Aminotran_1_2"/>
    <property type="match status" value="1"/>
</dbReference>
<dbReference type="InterPro" id="IPR015422">
    <property type="entry name" value="PyrdxlP-dep_Trfase_small"/>
</dbReference>
<comment type="cofactor">
    <cofactor evidence="1">
        <name>pyridoxal 5'-phosphate</name>
        <dbReference type="ChEBI" id="CHEBI:597326"/>
    </cofactor>
</comment>
<dbReference type="AlphaFoldDB" id="A0A810Q6U6"/>
<dbReference type="GO" id="GO:0030170">
    <property type="term" value="F:pyridoxal phosphate binding"/>
    <property type="evidence" value="ECO:0007669"/>
    <property type="project" value="InterPro"/>
</dbReference>
<evidence type="ECO:0000256" key="3">
    <source>
        <dbReference type="ARBA" id="ARBA00022898"/>
    </source>
</evidence>
<keyword evidence="4" id="KW-0456">Lyase</keyword>
<dbReference type="KEGG" id="vcop:MM50RIKEN_17550"/>
<evidence type="ECO:0000256" key="5">
    <source>
        <dbReference type="ARBA" id="ARBA00037974"/>
    </source>
</evidence>
<dbReference type="PANTHER" id="PTHR43525:SF1">
    <property type="entry name" value="PROTEIN MALY"/>
    <property type="match status" value="1"/>
</dbReference>
<dbReference type="EC" id="4.4.1.13" evidence="2"/>
<sequence length="399" mass="45714">MKFDFTTIYDRRGKDAMAVDAVEKIPVFQPNEGFDAIPMWVADMNFATAPAVTETIRKRLEHPLFGYFMPSDEYFDSIIRWQQRRNGVTGLEKDHIGYENGVLGGLMSALAAVCARGDNVLVHSPTYIGFTRSIENGGYHVITSPLKPDRYGVQRMDFFDMETKIKRNDIRAVVFCSPHNPTGRVWEQEELEHFMDMARRLNVTVISDEIWSDLTLRGHQHIPLQSVSDDARQRTVALYAPSKTFNLAGLIGSYHIVYNEALHKRMKKESSLSHYNSMNVLSMHALIGAYSDEGSQWVDELREVLTENVKYACKFIRKNLPGVSVQQPEGTYMLFLDCEEYCRRSGRTLDEVKKAGYEVGVVWQDGRPFHGAHHIRMNLALPMEKVVIAMDRLKEYVFI</sequence>
<organism evidence="7 8">
    <name type="scientific">Vescimonas coprocola</name>
    <dbReference type="NCBI Taxonomy" id="2714355"/>
    <lineage>
        <taxon>Bacteria</taxon>
        <taxon>Bacillati</taxon>
        <taxon>Bacillota</taxon>
        <taxon>Clostridia</taxon>
        <taxon>Eubacteriales</taxon>
        <taxon>Oscillospiraceae</taxon>
        <taxon>Vescimonas</taxon>
    </lineage>
</organism>
<dbReference type="InterPro" id="IPR015421">
    <property type="entry name" value="PyrdxlP-dep_Trfase_major"/>
</dbReference>
<dbReference type="EMBL" id="AP023418">
    <property type="protein sequence ID" value="BCK81992.1"/>
    <property type="molecule type" value="Genomic_DNA"/>
</dbReference>
<name>A0A810Q6U6_9FIRM</name>
<keyword evidence="7" id="KW-0808">Transferase</keyword>
<dbReference type="RefSeq" id="WP_213540617.1">
    <property type="nucleotide sequence ID" value="NZ_AP023418.1"/>
</dbReference>
<evidence type="ECO:0000313" key="8">
    <source>
        <dbReference type="Proteomes" id="UP000681035"/>
    </source>
</evidence>
<dbReference type="CDD" id="cd00609">
    <property type="entry name" value="AAT_like"/>
    <property type="match status" value="1"/>
</dbReference>
<evidence type="ECO:0000313" key="7">
    <source>
        <dbReference type="EMBL" id="BCK81992.1"/>
    </source>
</evidence>
<dbReference type="InterPro" id="IPR004839">
    <property type="entry name" value="Aminotransferase_I/II_large"/>
</dbReference>
<evidence type="ECO:0000256" key="2">
    <source>
        <dbReference type="ARBA" id="ARBA00012224"/>
    </source>
</evidence>
<evidence type="ECO:0000256" key="4">
    <source>
        <dbReference type="ARBA" id="ARBA00023239"/>
    </source>
</evidence>
<feature type="domain" description="Aminotransferase class I/classII large" evidence="6">
    <location>
        <begin position="46"/>
        <end position="393"/>
    </location>
</feature>
<dbReference type="Proteomes" id="UP000681035">
    <property type="component" value="Chromosome"/>
</dbReference>
<dbReference type="Gene3D" id="3.90.1150.10">
    <property type="entry name" value="Aspartate Aminotransferase, domain 1"/>
    <property type="match status" value="1"/>
</dbReference>
<dbReference type="InterPro" id="IPR051798">
    <property type="entry name" value="Class-II_PLP-Dep_Aminotrans"/>
</dbReference>
<proteinExistence type="inferred from homology"/>
<protein>
    <recommendedName>
        <fullName evidence="2">cysteine-S-conjugate beta-lyase</fullName>
        <ecNumber evidence="2">4.4.1.13</ecNumber>
    </recommendedName>
</protein>
<accession>A0A810Q6U6</accession>
<dbReference type="InterPro" id="IPR015424">
    <property type="entry name" value="PyrdxlP-dep_Trfase"/>
</dbReference>
<dbReference type="GO" id="GO:0008483">
    <property type="term" value="F:transaminase activity"/>
    <property type="evidence" value="ECO:0007669"/>
    <property type="project" value="UniProtKB-KW"/>
</dbReference>
<comment type="similarity">
    <text evidence="5">Belongs to the class-II pyridoxal-phosphate-dependent aminotransferase family. MalY/PatB cystathionine beta-lyase subfamily.</text>
</comment>
<dbReference type="PANTHER" id="PTHR43525">
    <property type="entry name" value="PROTEIN MALY"/>
    <property type="match status" value="1"/>
</dbReference>
<reference evidence="7" key="1">
    <citation type="submission" date="2020-09" db="EMBL/GenBank/DDBJ databases">
        <title>New species isolated from human feces.</title>
        <authorList>
            <person name="Kitahara M."/>
            <person name="Shigeno Y."/>
            <person name="Shime M."/>
            <person name="Matsumoto Y."/>
            <person name="Nakamura S."/>
            <person name="Motooka D."/>
            <person name="Fukuoka S."/>
            <person name="Nishikawa H."/>
            <person name="Benno Y."/>
        </authorList>
    </citation>
    <scope>NUCLEOTIDE SEQUENCE</scope>
    <source>
        <strain evidence="7">MM50</strain>
    </source>
</reference>
<gene>
    <name evidence="7" type="ORF">MM50RIKEN_17550</name>
</gene>
<keyword evidence="3" id="KW-0663">Pyridoxal phosphate</keyword>
<dbReference type="Gene3D" id="3.40.640.10">
    <property type="entry name" value="Type I PLP-dependent aspartate aminotransferase-like (Major domain)"/>
    <property type="match status" value="1"/>
</dbReference>
<keyword evidence="8" id="KW-1185">Reference proteome</keyword>
<dbReference type="GO" id="GO:0047804">
    <property type="term" value="F:cysteine-S-conjugate beta-lyase activity"/>
    <property type="evidence" value="ECO:0007669"/>
    <property type="project" value="UniProtKB-EC"/>
</dbReference>